<feature type="domain" description="DUF11" evidence="1">
    <location>
        <begin position="1558"/>
        <end position="1670"/>
    </location>
</feature>
<accession>A0A847SE14</accession>
<feature type="domain" description="DUF11" evidence="1">
    <location>
        <begin position="3211"/>
        <end position="3318"/>
    </location>
</feature>
<feature type="domain" description="DUF11" evidence="1">
    <location>
        <begin position="4989"/>
        <end position="5107"/>
    </location>
</feature>
<feature type="domain" description="DUF11" evidence="1">
    <location>
        <begin position="1681"/>
        <end position="1801"/>
    </location>
</feature>
<evidence type="ECO:0000313" key="2">
    <source>
        <dbReference type="EMBL" id="NLR78424.1"/>
    </source>
</evidence>
<dbReference type="InterPro" id="IPR013783">
    <property type="entry name" value="Ig-like_fold"/>
</dbReference>
<feature type="domain" description="DUF11" evidence="1">
    <location>
        <begin position="3971"/>
        <end position="4080"/>
    </location>
</feature>
<dbReference type="NCBIfam" id="TIGR01451">
    <property type="entry name" value="B_ant_repeat"/>
    <property type="match status" value="30"/>
</dbReference>
<feature type="domain" description="DUF11" evidence="1">
    <location>
        <begin position="1294"/>
        <end position="1413"/>
    </location>
</feature>
<dbReference type="GO" id="GO:0004553">
    <property type="term" value="F:hydrolase activity, hydrolyzing O-glycosyl compounds"/>
    <property type="evidence" value="ECO:0007669"/>
    <property type="project" value="UniProtKB-ARBA"/>
</dbReference>
<dbReference type="Pfam" id="PF01345">
    <property type="entry name" value="DUF11"/>
    <property type="match status" value="33"/>
</dbReference>
<dbReference type="Pfam" id="PF17963">
    <property type="entry name" value="Big_9"/>
    <property type="match status" value="1"/>
</dbReference>
<gene>
    <name evidence="2" type="ORF">HGH91_07295</name>
</gene>
<feature type="domain" description="DUF11" evidence="1">
    <location>
        <begin position="4862"/>
        <end position="4980"/>
    </location>
</feature>
<dbReference type="InterPro" id="IPR051172">
    <property type="entry name" value="Chlamydia_OmcB"/>
</dbReference>
<comment type="caution">
    <text evidence="2">The sequence shown here is derived from an EMBL/GenBank/DDBJ whole genome shotgun (WGS) entry which is preliminary data.</text>
</comment>
<feature type="domain" description="DUF11" evidence="1">
    <location>
        <begin position="1423"/>
        <end position="1540"/>
    </location>
</feature>
<dbReference type="PANTHER" id="PTHR34819:SF3">
    <property type="entry name" value="CELL SURFACE PROTEIN"/>
    <property type="match status" value="1"/>
</dbReference>
<dbReference type="Proteomes" id="UP000552864">
    <property type="component" value="Unassembled WGS sequence"/>
</dbReference>
<dbReference type="GO" id="GO:0005975">
    <property type="term" value="P:carbohydrate metabolic process"/>
    <property type="evidence" value="ECO:0007669"/>
    <property type="project" value="UniProtKB-ARBA"/>
</dbReference>
<feature type="domain" description="DUF11" evidence="1">
    <location>
        <begin position="2574"/>
        <end position="2676"/>
    </location>
</feature>
<dbReference type="Gene3D" id="2.60.40.10">
    <property type="entry name" value="Immunoglobulins"/>
    <property type="match status" value="6"/>
</dbReference>
<organism evidence="2 3">
    <name type="scientific">Chitinophaga eiseniae</name>
    <dbReference type="NCBI Taxonomy" id="634771"/>
    <lineage>
        <taxon>Bacteria</taxon>
        <taxon>Pseudomonadati</taxon>
        <taxon>Bacteroidota</taxon>
        <taxon>Chitinophagia</taxon>
        <taxon>Chitinophagales</taxon>
        <taxon>Chitinophagaceae</taxon>
        <taxon>Chitinophaga</taxon>
    </lineage>
</organism>
<feature type="domain" description="DUF11" evidence="1">
    <location>
        <begin position="4480"/>
        <end position="4595"/>
    </location>
</feature>
<feature type="domain" description="DUF11" evidence="1">
    <location>
        <begin position="3852"/>
        <end position="3949"/>
    </location>
</feature>
<feature type="domain" description="DUF11" evidence="1">
    <location>
        <begin position="302"/>
        <end position="430"/>
    </location>
</feature>
<protein>
    <submittedName>
        <fullName evidence="2">DUF11 domain-containing protein</fullName>
    </submittedName>
</protein>
<keyword evidence="3" id="KW-1185">Reference proteome</keyword>
<dbReference type="Gene3D" id="2.60.40.1170">
    <property type="entry name" value="Mu homology domain, subdomain B"/>
    <property type="match status" value="1"/>
</dbReference>
<dbReference type="Pfam" id="PF13585">
    <property type="entry name" value="CHU_C"/>
    <property type="match status" value="1"/>
</dbReference>
<feature type="domain" description="DUF11" evidence="1">
    <location>
        <begin position="4098"/>
        <end position="4206"/>
    </location>
</feature>
<feature type="domain" description="DUF11" evidence="1">
    <location>
        <begin position="1806"/>
        <end position="1925"/>
    </location>
</feature>
<feature type="domain" description="DUF11" evidence="1">
    <location>
        <begin position="437"/>
        <end position="558"/>
    </location>
</feature>
<feature type="domain" description="DUF11" evidence="1">
    <location>
        <begin position="4601"/>
        <end position="4717"/>
    </location>
</feature>
<dbReference type="EMBL" id="JABAHZ010000001">
    <property type="protein sequence ID" value="NLR78424.1"/>
    <property type="molecule type" value="Genomic_DNA"/>
</dbReference>
<feature type="domain" description="DUF11" evidence="1">
    <location>
        <begin position="4349"/>
        <end position="4465"/>
    </location>
</feature>
<feature type="domain" description="DUF11" evidence="1">
    <location>
        <begin position="2954"/>
        <end position="3078"/>
    </location>
</feature>
<feature type="domain" description="DUF11" evidence="1">
    <location>
        <begin position="4227"/>
        <end position="4343"/>
    </location>
</feature>
<dbReference type="InterPro" id="IPR047589">
    <property type="entry name" value="DUF11_rpt"/>
</dbReference>
<feature type="domain" description="DUF11" evidence="1">
    <location>
        <begin position="3728"/>
        <end position="3822"/>
    </location>
</feature>
<feature type="domain" description="DUF11" evidence="1">
    <location>
        <begin position="1064"/>
        <end position="1192"/>
    </location>
</feature>
<feature type="domain" description="DUF11" evidence="1">
    <location>
        <begin position="2315"/>
        <end position="2427"/>
    </location>
</feature>
<dbReference type="InterPro" id="IPR001434">
    <property type="entry name" value="OmcB-like_DUF11"/>
</dbReference>
<feature type="domain" description="DUF11" evidence="1">
    <location>
        <begin position="2062"/>
        <end position="2170"/>
    </location>
</feature>
<sequence length="5199" mass="520630">MGIPFLSITPTDKRNHFRNCRTPLLIAFLCLVFLVRVHAQFTITENFKNNTAGNVTLGGTAKLTSGTIDPAGNGWLRLTEDQPGQVGYAYVNQSFPSTLGVVADFEYLSWRSVNNAGADGFSMFLFSDTVTAFRIGAPGGSLGYANSNGTPGLNGGYVGIGVDEYGNYGNCGFGKSGGQTTNCGTLFKDYISARGQAPTYTYLSGAYAGTSLDYDVVTASRPTQTQYYRRIQMTILPNGLGQYTLTVKWKTSPTGNFSTLFGPYTMPTPPPARLKLGFAASTGGSYNKHEIRNLIITTPGNIRVQKQVDKSISIPGDTLTYQVTTYNETASALSNLPIIDNFNPANGFNVTSVAFSNGGFSGNTASGYTNSSFSNVTANMVANSSITFTVKGTVQGKPPGLGNLINTVYVDPAATGISDNDPSNDTSRATTQIIIPDLAITKTHNGNIRKGASGNYVLTVTNVGADVKMGPSTVTVRDVVPAGLVAGTPTGTGWDFTGTSGNSIVATRTTSLAGGASYPVITIPVTVQSTAPDRIINTTTVANEYETILSNNTASDTVDTRRKIDWELVSLVVPPSRQACANTPFQVQVNVRNNGPDMAVNGRFNFNLQNAANTISLVSRTITSGTGSFGAGSSTSANGYVDSVNLSSGGTARYLFSINASPAVAASLTASLLRAATDLDTDASDTAVAFPSDPQHECDGAPSGASCNNIKSDTIVITDPPTPSNAGNDQRWCNLASVTLNGNAPSSGTGYWTQFDGPNTATVTNAAQANSTATGLLPGTYHFVWTISNGACSNSSDTMAVVIDAPPTTANAGRDQQLCNATSATMAANTAVSGAGSWSQVSGPNNAVFADATNAGTSISGLVPGTYTFVWSIGNGVCPSSTDTMLIINSPAPSSANAGPDQVLCNVTVTTMTGNAPTAGTGNWTTIAGPAGATFTDPASPSTNVTGLQAGVYHFGWTISSGNCAASSDTVQVTVNALPTVANAGPDQLQNNSGLFTMNANAPLSGTGAWVVKSGNASITDVTNPNTTTTLQPNTSAVLTWTISSGNCPASVDTVMLNYVRLADLKVTKSDAGNTYRTGTGLTYTITIENLGPSDVFGATVQDVLPPQLANPTWTSVVTGAGVGIDPASGNGNAINASFDMPAAAGNKIVLTVTGAVADTAVGGSVIRNEVEVSAPSDVPDPNLNNNISSVTGIVPNNPPVAADDQYITKRDVPVSGNVLANDHDPENQPLTVSATLPVSPANGSVVQHADGTFTYTPNPGFVGTDTYSYNVCDNQGSCTAATVTITVQPGEADLSVTKVANPVNAVAGQNLAYTITVTNNGPSTIQAGETFIVGDNLPQGFTAQSYSVSAGTYTSGSGQWTGATLVPGQQATLTIAGQVAPGFTGGSLANTVTVNPPSGVTDTAPNNNTSTIVTPVSRAVEVVVTKTDNSSSYTPGTPVAYAITYVNHGPSDVQGLRVTDVLPAGITSATWTYTAASGGQSGDGTGAIDTTIDLPAGPGVTFLLTMNVPSSFTGQLVNTAIATVPSGYTNINPGANAATDTDTLELSIDPHIEKDGPASVIAGDSIIYHLKVYNNGPSDMAGAIIGDVLPSVIQNPTWTITTAGNASAGVPGGSGNINFSANLPAGSGNVVNVTIKGAVDKAAGGQFNNTATVTPSGQQAVSSNNVNTVVQNKTGITVVKESTPAGNVTAGNTIQYKIHVTNAGPSDATGVTITDQVPASVLNPTWTVSATGAAVISGVTSGSGSDISTTADIPAGAANEIVVTVNGTIAPAATGTIVNTATATPSGGSAVSANNSVQVTDQPGLQVLKTGPASADAGTNISYTVTVTNSGPSDVPNVSITDIVPSAIINANWTATTSGSATIANGASGIGNNVQLAASIPAGTGNSIVVTVTGTLKADASGIITNSASAQAGAHAPVTSNSVTTTVNNNPRMVVDKSGPATASAGSRIDYLINVSNDGPSDAFNAQLVDTVPGMLHDTSVTVTTYGNATVTSAIITNGILKVTGNFPAGSNNHAVILLSGTIDPAFKGMITNQAFVDTGNHPQVASAQVLTTVTSDPKLVLTKSGPNTIAAGQQISYQLVLTNIGLSDASNITIQDNVSNQLNNVNWTASAGGQANIMQGGAGTGNAVFITGNVPAGSGNSITVTITGIVAPGASGMLRNFGTVSGPDAPQLNSDTVNTVVNNQPGLQITKGGPVQSVAGARIQYTLDITNVGPSDAQAVNISDQLPTALRDINWTATASGGAVISGGATGTSSNLAIIADIPAGNGRITVTIDARVNPAASGTINNTATATTGAGMPVSSSVQTLITSEPVLSISKSGPPTAHAGEQVIYTVVAANTGVSDANNVTIQDIVPAQLTSVSWNAVTGNNATITSGATGSSNNVLVNGNLPAGVGNHISITVTGTIPPGFTGTLNNVASGFMPAKDTVKSDTIVTNVTTQSILQVVKGGFDSTAAGGPAHYEITITNNGPSDAVGVSIADVVDSHINNVTWHATAIGNAQVANGSGSGNSISMTANIPAGSGNSVILQIDGTVDPAYTGDIKNVATATAPGQSSVTSDTFVTHVTNIPSVKMTKSGPAEVAAGDQISWTLTVSNNGPSNAPGITIKDTVPAGVSNISWTTVANGASQVTTGGSGTGNIVNVGADVIPGVGNTVTITVTGTLDAGYTGARLFNRAVVEVPGRPTITDTISTRVIQKPGIQIVKTGPGTISAGEPVTYTITVTNSGPSDAVNVAIADTLATALQHVQWTVATTGAGTTAGTTGGNSQNINISGNIPAGNGNKIVITVNAMLDADYTGASLDNKAIATPPGWPAVSSVVTTTVTRNVDLHIVKSGPANAVAGDAVTYTITVTNEGPANAKAIQITDILPSAIVNAQWTATGNNATVSSGSGTGSVNITADIPATGNASVVIVINGKIDGAAAAGLISNTASATPASGETDISPATSTVNTNITRSADLSIVKSGPTSRVAGQAITWQLDVTNNGISDVKGALIRDAIPTNVTINSVNVASQGVAVAGTPVISGNNIAVSADIAAGSGNSVTVLVAGTIASAATGTLSNTATVSTPADVTESIPANNSSTVNTTIITDVGLHLSKSGPATVNVGDTIHYTLLLSNNGSSDATNIAIADNVPADITNVTWTAATTGNASTSASSSSGNTISLTGTLGGNLSGEIQIDIRGVVNQHAGNTVVNTATATFNGIKTATVTTSVNKSANLRLTKTGPATLAAGQPITYVVKVTNAGPADVTNVTISDMVPSGIDNITWTASASGGASVTPGSGTNSNISLQATMPASTDTITLIVHGIVTAGFTGNLVNTATATPPSGVTNPVPATATVTTIVTSEPGLVIVKSGPAEVLSGNAVTYHINVRNNGPSDAPNVYIKDTVPAQLTNVSWTVTGNGTPISGTGNIINVTANLRADSAISVFVTGVTNPAFSGAISNRAVTGDGITEVSSNTINTNVINQPALQVSKSGPAQIAAGQPISYVISIANAGPSTANGATITDVIPTGISHVTWTAKADGAAAINGGDITNGDGNVSFTANIPAGGGNSILVTVKGLVDPDASGSLTNVVSVTPNGGAPVTATAVSNIVNQPGIRIQKSGTDSAVAGNMITYTVNVYNDGPSNASSVSIADAIPAQLQQAVWSATAIGGATINGGNVSNQTGNVSLTANIPAGAANLIQIQIYGTISPAFSGSISNTATGMVNGQAISSNTVTTKVTNKPGVQLLKSGPGIALAGGDITYTLVLSNVGPSNAANIAVNDILPVQIQHPVWSATAAGAASISGGDISNHNGNVVFTADVPAGVNNKVLVTITGHIPSSLSGTLTNVAGYTIGGSSGGTTPPVNTVVKVNPGLSLRKSGPDTVIAGSHIVYTLLAANNGPADAANMNIFDVIPASIANVSWTTVATGATINSGSSGSGNNLNVTGSITAGGSITVTINGTIAPDATGNVMNNASLSYNGTVVTRDSVNTRIINTPGVSVSKSGPPQVNAGNTVSYEIDVTNEGPSDLQNATIRDLVPAMIRNVTWNITAHGSATLAAGTPISGSGNAISFLGNIPAGSNNHIVVAVTGMADPDSTGTITNTAKVKDVNGNEYTGSVATQVTKAWQLSIGKTGPAAVNAGEHISYIVTATNLGPSNAKGITVTDMVPSTVTNVTWTAVANGYATVTSATTGAGNNILVTGDIAAGAGNNIYLIINGEIPANTPAGTISNVATLERPDGTTIHSTPVSTVITRSVKLSIVKQAAATAYAGDSLKYTITVNNAGPSDTSNVAIGDIVPAALTGVSWNATAAGAAQIVGASVGTGNNVSLHANLPAGVANTVTLTISGRIDPDFAGAITNQATAGNTASNITTTNVTAAYDLKLTKTGPAVVTAGDTVSYVLTVTNGGPSNAKGVRITDAVPATLTGVTWTTRTNGIATAGSGASGSGNNVAVTGDINAGSGNSIQVLIRGIVPANTPAGTITNIGALTSPDNTTINSTPVLTAITRSAKISIVKQTAATAHAGDSLKYTITVNNAGPSDTSNVAIGDVVPAALTGVSWNAAAAGAAQIVGASGGTGNNVGLHANLPAGTANTVTLTISGRIDPDFAGAITNQATAGNIASNITTTNVTSTYDLQLTKTGPSVVNAGDTVSYVLTVTNGGPSNAKGVRITDAVPATLTSVTWTTRTNGAASAGSGISGSGNNVAVTGDINAGIGNSIQVLIRGVVPANTPAGTLTNIGALTSPDNTTINSTPVLTAITRSAKISIVKQAPATANAGNNIRFVLIVTNTGPSDADNISISDIVPASVTAVNWTTLMAGTAQVTANATGSGNNVNLLGTIPAGAGNSITVQIDGRIAADYSGTISNTANVVNGPQTISSNTTSTSIIFVPTPVANLSITKSGPAQIGSGEHISYTIIAQNNGPASADGAVITDILPASLQNAGGTIVATGGATGIIGISGNVARITAANFPAGATIRIVISGKVNGDGTLRNSANITPPAGVTDPDMSNNTSALVVTTVEGADVEVVKTLLTNEPLMVGSKADFSIAVKNNGPSVSKGITVRDTLRSNMELIGNINSSVGTISYDPVGRILVWNIDSLRLMEAATLSLSARIVNTGTVVNLAALTAETPDPNSGNNISVTTEKPVTGTDIFIPNVITPNGDGRNEKFQIIGISRYPNSSLFIYNRWGNEVYQSKNYQNTWDGQGLNEGTYFYLLRLNTPNGERAYKGWIELLR</sequence>
<feature type="domain" description="DUF11" evidence="1">
    <location>
        <begin position="3093"/>
        <end position="3192"/>
    </location>
</feature>
<dbReference type="Pfam" id="PF22352">
    <property type="entry name" value="K319L-like_PKD"/>
    <property type="match status" value="1"/>
</dbReference>
<feature type="domain" description="DUF11" evidence="1">
    <location>
        <begin position="3460"/>
        <end position="3568"/>
    </location>
</feature>
<dbReference type="InterPro" id="IPR026341">
    <property type="entry name" value="T9SS_type_B"/>
</dbReference>
<dbReference type="SUPFAM" id="SSF49899">
    <property type="entry name" value="Concanavalin A-like lectins/glucanases"/>
    <property type="match status" value="1"/>
</dbReference>
<dbReference type="NCBIfam" id="TIGR04131">
    <property type="entry name" value="Bac_Flav_CTERM"/>
    <property type="match status" value="1"/>
</dbReference>
<dbReference type="PANTHER" id="PTHR34819">
    <property type="entry name" value="LARGE CYSTEINE-RICH PERIPLASMIC PROTEIN OMCB"/>
    <property type="match status" value="1"/>
</dbReference>
<feature type="domain" description="DUF11" evidence="1">
    <location>
        <begin position="1939"/>
        <end position="2040"/>
    </location>
</feature>
<name>A0A847SE14_9BACT</name>
<proteinExistence type="predicted"/>
<feature type="domain" description="DUF11" evidence="1">
    <location>
        <begin position="2698"/>
        <end position="2802"/>
    </location>
</feature>
<feature type="domain" description="DUF11" evidence="1">
    <location>
        <begin position="2825"/>
        <end position="2944"/>
    </location>
</feature>
<feature type="domain" description="DUF11" evidence="1">
    <location>
        <begin position="3589"/>
        <end position="3693"/>
    </location>
</feature>
<feature type="domain" description="DUF11" evidence="1">
    <location>
        <begin position="2189"/>
        <end position="2295"/>
    </location>
</feature>
<dbReference type="InterPro" id="IPR013320">
    <property type="entry name" value="ConA-like_dom_sf"/>
</dbReference>
<evidence type="ECO:0000313" key="3">
    <source>
        <dbReference type="Proteomes" id="UP000552864"/>
    </source>
</evidence>
<feature type="domain" description="DUF11" evidence="1">
    <location>
        <begin position="2452"/>
        <end position="2550"/>
    </location>
</feature>
<feature type="domain" description="DUF11" evidence="1">
    <location>
        <begin position="4731"/>
        <end position="4848"/>
    </location>
</feature>
<dbReference type="RefSeq" id="WP_168737763.1">
    <property type="nucleotide sequence ID" value="NZ_JABAHZ010000001.1"/>
</dbReference>
<reference evidence="2 3" key="1">
    <citation type="submission" date="2020-04" db="EMBL/GenBank/DDBJ databases">
        <authorList>
            <person name="Yin C."/>
        </authorList>
    </citation>
    <scope>NUCLEOTIDE SEQUENCE [LARGE SCALE GENOMIC DNA]</scope>
    <source>
        <strain evidence="2 3">Ak56</strain>
    </source>
</reference>
<feature type="domain" description="DUF11" evidence="1">
    <location>
        <begin position="3343"/>
        <end position="3438"/>
    </location>
</feature>
<evidence type="ECO:0000259" key="1">
    <source>
        <dbReference type="Pfam" id="PF01345"/>
    </source>
</evidence>